<dbReference type="PANTHER" id="PTHR34606">
    <property type="entry name" value="BON DOMAIN-CONTAINING PROTEIN"/>
    <property type="match status" value="1"/>
</dbReference>
<feature type="chain" id="PRO_5043129869" evidence="1">
    <location>
        <begin position="24"/>
        <end position="121"/>
    </location>
</feature>
<reference evidence="4" key="2">
    <citation type="journal article" date="2016" name="Genome Announc.">
        <title>Draft Genome Sequences of Two Novel Amoeba-Resistant Intranuclear Bacteria, 'Candidatus Berkiella cookevillensis' and 'Candidatus Berkiella aquae'.</title>
        <authorList>
            <person name="Mehari Y.T."/>
            <person name="Arivett B.A."/>
            <person name="Farone A.L."/>
            <person name="Gunderson J.H."/>
            <person name="Farone M.B."/>
        </authorList>
    </citation>
    <scope>NUCLEOTIDE SEQUENCE</scope>
    <source>
        <strain evidence="4">HT99</strain>
    </source>
</reference>
<dbReference type="EMBL" id="LKAJ01000004">
    <property type="protein sequence ID" value="KRG21683.1"/>
    <property type="molecule type" value="Genomic_DNA"/>
</dbReference>
<organism evidence="3">
    <name type="scientific">Candidatus Berkiella aquae</name>
    <dbReference type="NCBI Taxonomy" id="295108"/>
    <lineage>
        <taxon>Bacteria</taxon>
        <taxon>Pseudomonadati</taxon>
        <taxon>Pseudomonadota</taxon>
        <taxon>Gammaproteobacteria</taxon>
        <taxon>Candidatus Berkiellales</taxon>
        <taxon>Candidatus Berkiellaceae</taxon>
        <taxon>Candidatus Berkiella</taxon>
    </lineage>
</organism>
<keyword evidence="1" id="KW-0732">Signal</keyword>
<gene>
    <name evidence="3" type="primary">osmY_2</name>
    <name evidence="4" type="ORF">HT99x_009190</name>
    <name evidence="3" type="ORF">HT99x_01436</name>
</gene>
<evidence type="ECO:0000259" key="2">
    <source>
        <dbReference type="PROSITE" id="PS50914"/>
    </source>
</evidence>
<name>A0A0Q9YZP8_9GAMM</name>
<dbReference type="EMBL" id="LKAJ02000001">
    <property type="protein sequence ID" value="MCS5711611.1"/>
    <property type="molecule type" value="Genomic_DNA"/>
</dbReference>
<feature type="signal peptide" evidence="1">
    <location>
        <begin position="1"/>
        <end position="23"/>
    </location>
</feature>
<dbReference type="Proteomes" id="UP000051497">
    <property type="component" value="Unassembled WGS sequence"/>
</dbReference>
<dbReference type="AlphaFoldDB" id="A0A0Q9YZP8"/>
<dbReference type="PROSITE" id="PS50914">
    <property type="entry name" value="BON"/>
    <property type="match status" value="1"/>
</dbReference>
<dbReference type="PANTHER" id="PTHR34606:SF15">
    <property type="entry name" value="BON DOMAIN-CONTAINING PROTEIN"/>
    <property type="match status" value="1"/>
</dbReference>
<evidence type="ECO:0000256" key="1">
    <source>
        <dbReference type="SAM" id="SignalP"/>
    </source>
</evidence>
<sequence length="121" mass="13018">MKLNKLSALVMVASSFFAANAIADQTFDTSTQHSTSTSTEQHSDQTITADIKEKFLKEKLFGTTDAKAITIQVETKNGVVHLTGTATNQAQLDSALKLTESVDGVKKVVNEVKLNTSSDIQ</sequence>
<dbReference type="STRING" id="295108.HT99x_01436"/>
<dbReference type="Gene3D" id="3.30.1340.30">
    <property type="match status" value="1"/>
</dbReference>
<reference evidence="4" key="3">
    <citation type="submission" date="2021-06" db="EMBL/GenBank/DDBJ databases">
        <title>Genomic Description and Analysis of Intracellular Bacteria, Candidatus Berkiella cookevillensis and Candidatus Berkiella aquae.</title>
        <authorList>
            <person name="Kidane D.T."/>
            <person name="Mehari Y.T."/>
            <person name="Rice F.C."/>
            <person name="Arivett B.A."/>
            <person name="Farone A.L."/>
            <person name="Berk S.G."/>
            <person name="Farone M.B."/>
        </authorList>
    </citation>
    <scope>NUCLEOTIDE SEQUENCE</scope>
    <source>
        <strain evidence="4">HT99</strain>
    </source>
</reference>
<proteinExistence type="predicted"/>
<evidence type="ECO:0000313" key="4">
    <source>
        <dbReference type="EMBL" id="MCS5711611.1"/>
    </source>
</evidence>
<dbReference type="InterPro" id="IPR007055">
    <property type="entry name" value="BON_dom"/>
</dbReference>
<evidence type="ECO:0000313" key="5">
    <source>
        <dbReference type="Proteomes" id="UP000051497"/>
    </source>
</evidence>
<dbReference type="RefSeq" id="WP_075066057.1">
    <property type="nucleotide sequence ID" value="NZ_LKAJ02000001.1"/>
</dbReference>
<dbReference type="InterPro" id="IPR051686">
    <property type="entry name" value="Lipoprotein_DolP"/>
</dbReference>
<keyword evidence="5" id="KW-1185">Reference proteome</keyword>
<reference evidence="3" key="1">
    <citation type="submission" date="2015-09" db="EMBL/GenBank/DDBJ databases">
        <title>Draft Genome Sequences of Two Novel Amoeba-resistant Intranuclear Bacteria, Candidatus Berkiella cookevillensis and Candidatus Berkiella aquae.</title>
        <authorList>
            <person name="Mehari Y.T."/>
            <person name="Arivett B.A."/>
            <person name="Farone A.L."/>
            <person name="Gunderson J.H."/>
            <person name="Farone M.B."/>
        </authorList>
    </citation>
    <scope>NUCLEOTIDE SEQUENCE [LARGE SCALE GENOMIC DNA]</scope>
    <source>
        <strain evidence="3">HT99</strain>
    </source>
</reference>
<dbReference type="Pfam" id="PF04972">
    <property type="entry name" value="BON"/>
    <property type="match status" value="1"/>
</dbReference>
<protein>
    <submittedName>
        <fullName evidence="4">BON domain-containing protein</fullName>
    </submittedName>
    <submittedName>
        <fullName evidence="3">Osmotically-inducible protein Y</fullName>
    </submittedName>
</protein>
<evidence type="ECO:0000313" key="3">
    <source>
        <dbReference type="EMBL" id="KRG21683.1"/>
    </source>
</evidence>
<feature type="domain" description="BON" evidence="2">
    <location>
        <begin position="43"/>
        <end position="116"/>
    </location>
</feature>
<dbReference type="OrthoDB" id="5638756at2"/>
<comment type="caution">
    <text evidence="3">The sequence shown here is derived from an EMBL/GenBank/DDBJ whole genome shotgun (WGS) entry which is preliminary data.</text>
</comment>
<accession>A0A0Q9YZP8</accession>